<evidence type="ECO:0000256" key="10">
    <source>
        <dbReference type="ARBA" id="ARBA00023004"/>
    </source>
</evidence>
<dbReference type="SUPFAM" id="SSF63380">
    <property type="entry name" value="Riboflavin synthase domain-like"/>
    <property type="match status" value="1"/>
</dbReference>
<dbReference type="EMBL" id="FNZI01000004">
    <property type="protein sequence ID" value="SEJ49834.1"/>
    <property type="molecule type" value="Genomic_DNA"/>
</dbReference>
<dbReference type="GO" id="GO:0046872">
    <property type="term" value="F:metal ion binding"/>
    <property type="evidence" value="ECO:0007669"/>
    <property type="project" value="UniProtKB-KW"/>
</dbReference>
<evidence type="ECO:0000256" key="5">
    <source>
        <dbReference type="ARBA" id="ARBA00022714"/>
    </source>
</evidence>
<dbReference type="AlphaFoldDB" id="A0A1H6ZCN0"/>
<evidence type="ECO:0000256" key="9">
    <source>
        <dbReference type="ARBA" id="ARBA00023002"/>
    </source>
</evidence>
<keyword evidence="10" id="KW-0408">Iron</keyword>
<name>A0A1H6ZCN0_9MICO</name>
<keyword evidence="3" id="KW-0285">Flavoprotein</keyword>
<feature type="compositionally biased region" description="Low complexity" evidence="13">
    <location>
        <begin position="9"/>
        <end position="20"/>
    </location>
</feature>
<sequence>MTALASHQAAPRRVAAPRVAARADRAARDHGRRDALEASAWLAGVLGVSLMLASGSVDVTSMPGLLVTLGRVAGIAASTMIMTQLILIARIPPVERVVGHDRAARIHGQLGRLGFVVILAHIVLIVAGYAMPTQTGILAQAWDLAIGWGGPMFMAWAGFLVLVAVVLTSYAIVRRRWRYESWHAVHLFSYLAIGLTIPHQLTDGETFAPMGAAWWYWVVLWSVAVGGLLIYRVARPLLRFWRHDIRVTAVGTLEDGSTVIAMHGRHLRRLGTKGGQFMLFRFLQADMWGQAHPYSLSRTVRDSWMRITVKPLGDGSSALRDLRPGTRVMVEGPLGTFTDEARSGDHLVLAGAGVGITPVLALLEDADIGPGECTVIVRARTDADIPHLDELLSLSAARGARLYVLTGRRGGSWTPADTPVDLADLVPGIATADVFACGPEAWVAELMDDAAQAGVPEERRHLEEFAW</sequence>
<keyword evidence="7" id="KW-0274">FAD</keyword>
<dbReference type="Pfam" id="PF01794">
    <property type="entry name" value="Ferric_reduct"/>
    <property type="match status" value="1"/>
</dbReference>
<dbReference type="Gene3D" id="2.40.30.10">
    <property type="entry name" value="Translation factors"/>
    <property type="match status" value="1"/>
</dbReference>
<feature type="transmembrane region" description="Helical" evidence="14">
    <location>
        <begin position="69"/>
        <end position="89"/>
    </location>
</feature>
<keyword evidence="17" id="KW-1185">Reference proteome</keyword>
<evidence type="ECO:0000313" key="16">
    <source>
        <dbReference type="EMBL" id="SEJ49834.1"/>
    </source>
</evidence>
<dbReference type="Gene3D" id="3.40.50.80">
    <property type="entry name" value="Nucleotide-binding domain of ferredoxin-NADP reductase (FNR) module"/>
    <property type="match status" value="1"/>
</dbReference>
<dbReference type="InterPro" id="IPR013130">
    <property type="entry name" value="Fe3_Rdtase_TM_dom"/>
</dbReference>
<proteinExistence type="predicted"/>
<protein>
    <submittedName>
        <fullName evidence="16">Predicted ferric reductase</fullName>
    </submittedName>
</protein>
<keyword evidence="6" id="KW-0479">Metal-binding</keyword>
<comment type="cofactor">
    <cofactor evidence="1">
        <name>FAD</name>
        <dbReference type="ChEBI" id="CHEBI:57692"/>
    </cofactor>
</comment>
<dbReference type="STRING" id="1043493.SAMN05421637_2024"/>
<reference evidence="17" key="1">
    <citation type="submission" date="2016-10" db="EMBL/GenBank/DDBJ databases">
        <authorList>
            <person name="Varghese N."/>
        </authorList>
    </citation>
    <scope>NUCLEOTIDE SEQUENCE [LARGE SCALE GENOMIC DNA]</scope>
    <source>
        <strain evidence="17">DSM 24868</strain>
    </source>
</reference>
<evidence type="ECO:0000256" key="8">
    <source>
        <dbReference type="ARBA" id="ARBA00022989"/>
    </source>
</evidence>
<dbReference type="OrthoDB" id="9801223at2"/>
<dbReference type="InterPro" id="IPR050415">
    <property type="entry name" value="MRET"/>
</dbReference>
<dbReference type="PANTHER" id="PTHR47354:SF8">
    <property type="entry name" value="1,2-PHENYLACETYL-COA EPOXIDASE, SUBUNIT E"/>
    <property type="match status" value="1"/>
</dbReference>
<feature type="domain" description="FAD-binding FR-type" evidence="15">
    <location>
        <begin position="212"/>
        <end position="340"/>
    </location>
</feature>
<dbReference type="PROSITE" id="PS51384">
    <property type="entry name" value="FAD_FR"/>
    <property type="match status" value="1"/>
</dbReference>
<dbReference type="GO" id="GO:0016020">
    <property type="term" value="C:membrane"/>
    <property type="evidence" value="ECO:0007669"/>
    <property type="project" value="UniProtKB-SubCell"/>
</dbReference>
<evidence type="ECO:0000256" key="7">
    <source>
        <dbReference type="ARBA" id="ARBA00022827"/>
    </source>
</evidence>
<keyword evidence="11" id="KW-0411">Iron-sulfur</keyword>
<feature type="region of interest" description="Disordered" evidence="13">
    <location>
        <begin position="1"/>
        <end position="22"/>
    </location>
</feature>
<keyword evidence="9" id="KW-0560">Oxidoreductase</keyword>
<evidence type="ECO:0000256" key="14">
    <source>
        <dbReference type="SAM" id="Phobius"/>
    </source>
</evidence>
<dbReference type="RefSeq" id="WP_042215363.1">
    <property type="nucleotide sequence ID" value="NZ_BBLU01000010.1"/>
</dbReference>
<evidence type="ECO:0000256" key="3">
    <source>
        <dbReference type="ARBA" id="ARBA00022630"/>
    </source>
</evidence>
<dbReference type="InterPro" id="IPR017938">
    <property type="entry name" value="Riboflavin_synthase-like_b-brl"/>
</dbReference>
<evidence type="ECO:0000256" key="13">
    <source>
        <dbReference type="SAM" id="MobiDB-lite"/>
    </source>
</evidence>
<feature type="transmembrane region" description="Helical" evidence="14">
    <location>
        <begin position="38"/>
        <end position="57"/>
    </location>
</feature>
<dbReference type="GO" id="GO:0016491">
    <property type="term" value="F:oxidoreductase activity"/>
    <property type="evidence" value="ECO:0007669"/>
    <property type="project" value="UniProtKB-KW"/>
</dbReference>
<evidence type="ECO:0000256" key="6">
    <source>
        <dbReference type="ARBA" id="ARBA00022723"/>
    </source>
</evidence>
<dbReference type="GO" id="GO:0050660">
    <property type="term" value="F:flavin adenine dinucleotide binding"/>
    <property type="evidence" value="ECO:0007669"/>
    <property type="project" value="TreeGrafter"/>
</dbReference>
<accession>A0A1H6ZCN0</accession>
<feature type="transmembrane region" description="Helical" evidence="14">
    <location>
        <begin position="214"/>
        <end position="234"/>
    </location>
</feature>
<dbReference type="Proteomes" id="UP000183315">
    <property type="component" value="Unassembled WGS sequence"/>
</dbReference>
<evidence type="ECO:0000256" key="2">
    <source>
        <dbReference type="ARBA" id="ARBA00004141"/>
    </source>
</evidence>
<evidence type="ECO:0000256" key="12">
    <source>
        <dbReference type="ARBA" id="ARBA00023136"/>
    </source>
</evidence>
<organism evidence="16 17">
    <name type="scientific">Demequina mangrovi</name>
    <dbReference type="NCBI Taxonomy" id="1043493"/>
    <lineage>
        <taxon>Bacteria</taxon>
        <taxon>Bacillati</taxon>
        <taxon>Actinomycetota</taxon>
        <taxon>Actinomycetes</taxon>
        <taxon>Micrococcales</taxon>
        <taxon>Demequinaceae</taxon>
        <taxon>Demequina</taxon>
    </lineage>
</organism>
<keyword evidence="4 14" id="KW-0812">Transmembrane</keyword>
<evidence type="ECO:0000256" key="11">
    <source>
        <dbReference type="ARBA" id="ARBA00023014"/>
    </source>
</evidence>
<feature type="transmembrane region" description="Helical" evidence="14">
    <location>
        <begin position="151"/>
        <end position="173"/>
    </location>
</feature>
<dbReference type="InterPro" id="IPR039261">
    <property type="entry name" value="FNR_nucleotide-bd"/>
</dbReference>
<evidence type="ECO:0000259" key="15">
    <source>
        <dbReference type="PROSITE" id="PS51384"/>
    </source>
</evidence>
<gene>
    <name evidence="16" type="ORF">SAMN05421637_2024</name>
</gene>
<keyword evidence="5" id="KW-0001">2Fe-2S</keyword>
<dbReference type="PANTHER" id="PTHR47354">
    <property type="entry name" value="NADH OXIDOREDUCTASE HCR"/>
    <property type="match status" value="1"/>
</dbReference>
<feature type="transmembrane region" description="Helical" evidence="14">
    <location>
        <begin position="110"/>
        <end position="131"/>
    </location>
</feature>
<dbReference type="GO" id="GO:0051537">
    <property type="term" value="F:2 iron, 2 sulfur cluster binding"/>
    <property type="evidence" value="ECO:0007669"/>
    <property type="project" value="UniProtKB-KW"/>
</dbReference>
<keyword evidence="8 14" id="KW-1133">Transmembrane helix</keyword>
<evidence type="ECO:0000313" key="17">
    <source>
        <dbReference type="Proteomes" id="UP000183315"/>
    </source>
</evidence>
<evidence type="ECO:0000256" key="4">
    <source>
        <dbReference type="ARBA" id="ARBA00022692"/>
    </source>
</evidence>
<evidence type="ECO:0000256" key="1">
    <source>
        <dbReference type="ARBA" id="ARBA00001974"/>
    </source>
</evidence>
<dbReference type="SUPFAM" id="SSF52343">
    <property type="entry name" value="Ferredoxin reductase-like, C-terminal NADP-linked domain"/>
    <property type="match status" value="1"/>
</dbReference>
<dbReference type="eggNOG" id="COG4097">
    <property type="taxonomic scope" value="Bacteria"/>
</dbReference>
<keyword evidence="12 14" id="KW-0472">Membrane</keyword>
<feature type="transmembrane region" description="Helical" evidence="14">
    <location>
        <begin position="185"/>
        <end position="202"/>
    </location>
</feature>
<dbReference type="InterPro" id="IPR017927">
    <property type="entry name" value="FAD-bd_FR_type"/>
</dbReference>
<comment type="subcellular location">
    <subcellularLocation>
        <location evidence="2">Membrane</location>
        <topology evidence="2">Multi-pass membrane protein</topology>
    </subcellularLocation>
</comment>